<dbReference type="Proteomes" id="UP000812961">
    <property type="component" value="Unassembled WGS sequence"/>
</dbReference>
<organism evidence="1 2">
    <name type="scientific">Chitinophaga rhizophila</name>
    <dbReference type="NCBI Taxonomy" id="2866212"/>
    <lineage>
        <taxon>Bacteria</taxon>
        <taxon>Pseudomonadati</taxon>
        <taxon>Bacteroidota</taxon>
        <taxon>Chitinophagia</taxon>
        <taxon>Chitinophagales</taxon>
        <taxon>Chitinophagaceae</taxon>
        <taxon>Chitinophaga</taxon>
    </lineage>
</organism>
<dbReference type="PROSITE" id="PS51257">
    <property type="entry name" value="PROKAR_LIPOPROTEIN"/>
    <property type="match status" value="1"/>
</dbReference>
<reference evidence="1 2" key="1">
    <citation type="submission" date="2021-08" db="EMBL/GenBank/DDBJ databases">
        <title>The genome sequence of Chitinophaga sp. B61.</title>
        <authorList>
            <person name="Zhang X."/>
        </authorList>
    </citation>
    <scope>NUCLEOTIDE SEQUENCE [LARGE SCALE GENOMIC DNA]</scope>
    <source>
        <strain evidence="1 2">B61</strain>
    </source>
</reference>
<name>A0ABS7GGL1_9BACT</name>
<evidence type="ECO:0000313" key="1">
    <source>
        <dbReference type="EMBL" id="MBW8686827.1"/>
    </source>
</evidence>
<protein>
    <recommendedName>
        <fullName evidence="3">PKD domain-containing protein</fullName>
    </recommendedName>
</protein>
<evidence type="ECO:0000313" key="2">
    <source>
        <dbReference type="Proteomes" id="UP000812961"/>
    </source>
</evidence>
<keyword evidence="2" id="KW-1185">Reference proteome</keyword>
<sequence>MRIQNLLLLVILVIFLFSCSKDEIGGDHPGTVTISFKNDTVIGLNQTVTIEAVYTGSAAITHRWTVNDSLYATTARLVFKPPVAGLYTITYSGKIGEVTYTEFLKVTAEPKIRPVTDTSSRFISRVYEYLPAPGQFMGESAGSLDGARSIIGDRTGLLSLGSFGGYVIFGFDHSIVNQAGADLAIYGNPLPAPRDWSEPGIVLVSRDENENGLPDDTWYELAGSEYKNASTIRNYSITYYNPRGMVNVPWKDNMGNTGVVEINEFHQHSYYPAFVANQDSLTFTGSRLPATFGEQDGIYINRAFAWGYADNYATDATKDPYAVNRYNVFDLSWAVDRNGTVVSLRAIDFVKVYTGQNNKGYNLMGEVSTEISGAADLNMR</sequence>
<comment type="caution">
    <text evidence="1">The sequence shown here is derived from an EMBL/GenBank/DDBJ whole genome shotgun (WGS) entry which is preliminary data.</text>
</comment>
<evidence type="ECO:0008006" key="3">
    <source>
        <dbReference type="Google" id="ProtNLM"/>
    </source>
</evidence>
<proteinExistence type="predicted"/>
<dbReference type="EMBL" id="JAICCF010000004">
    <property type="protein sequence ID" value="MBW8686827.1"/>
    <property type="molecule type" value="Genomic_DNA"/>
</dbReference>
<accession>A0ABS7GGL1</accession>
<dbReference type="RefSeq" id="WP_220252159.1">
    <property type="nucleotide sequence ID" value="NZ_JAICCF010000004.1"/>
</dbReference>
<gene>
    <name evidence="1" type="ORF">K1Y79_21005</name>
</gene>